<feature type="region of interest" description="Disordered" evidence="1">
    <location>
        <begin position="28"/>
        <end position="47"/>
    </location>
</feature>
<dbReference type="Gene3D" id="1.25.40.10">
    <property type="entry name" value="Tetratricopeptide repeat domain"/>
    <property type="match status" value="1"/>
</dbReference>
<dbReference type="RefSeq" id="WP_204131083.1">
    <property type="nucleotide sequence ID" value="NZ_JAFDVD010000009.1"/>
</dbReference>
<dbReference type="PROSITE" id="PS51352">
    <property type="entry name" value="THIOREDOXIN_2"/>
    <property type="match status" value="1"/>
</dbReference>
<accession>A0ABS2CL38</accession>
<organism evidence="3 4">
    <name type="scientific">Phycicoccus sonneratiae</name>
    <dbReference type="NCBI Taxonomy" id="2807628"/>
    <lineage>
        <taxon>Bacteria</taxon>
        <taxon>Bacillati</taxon>
        <taxon>Actinomycetota</taxon>
        <taxon>Actinomycetes</taxon>
        <taxon>Micrococcales</taxon>
        <taxon>Intrasporangiaceae</taxon>
        <taxon>Phycicoccus</taxon>
    </lineage>
</organism>
<feature type="domain" description="Thioredoxin" evidence="2">
    <location>
        <begin position="37"/>
        <end position="169"/>
    </location>
</feature>
<protein>
    <submittedName>
        <fullName evidence="3">Tetratricopeptide repeat protein</fullName>
    </submittedName>
</protein>
<dbReference type="InterPro" id="IPR013766">
    <property type="entry name" value="Thioredoxin_domain"/>
</dbReference>
<comment type="caution">
    <text evidence="3">The sequence shown here is derived from an EMBL/GenBank/DDBJ whole genome shotgun (WGS) entry which is preliminary data.</text>
</comment>
<dbReference type="Pfam" id="PF14561">
    <property type="entry name" value="TPR_20"/>
    <property type="match status" value="1"/>
</dbReference>
<proteinExistence type="predicted"/>
<dbReference type="SUPFAM" id="SSF52833">
    <property type="entry name" value="Thioredoxin-like"/>
    <property type="match status" value="1"/>
</dbReference>
<evidence type="ECO:0000259" key="2">
    <source>
        <dbReference type="PROSITE" id="PS51352"/>
    </source>
</evidence>
<evidence type="ECO:0000313" key="4">
    <source>
        <dbReference type="Proteomes" id="UP001430172"/>
    </source>
</evidence>
<dbReference type="Proteomes" id="UP001430172">
    <property type="component" value="Unassembled WGS sequence"/>
</dbReference>
<dbReference type="SUPFAM" id="SSF48452">
    <property type="entry name" value="TPR-like"/>
    <property type="match status" value="1"/>
</dbReference>
<reference evidence="3" key="1">
    <citation type="submission" date="2021-02" db="EMBL/GenBank/DDBJ databases">
        <title>Phycicoccus sp. MQZ13P-5T, whole genome shotgun sequence.</title>
        <authorList>
            <person name="Tuo L."/>
        </authorList>
    </citation>
    <scope>NUCLEOTIDE SEQUENCE</scope>
    <source>
        <strain evidence="3">MQZ13P-5</strain>
    </source>
</reference>
<gene>
    <name evidence="3" type="ORF">JQN70_09445</name>
</gene>
<keyword evidence="4" id="KW-1185">Reference proteome</keyword>
<sequence length="331" mass="34066">MTQTPDPAGTRGAVDLSAVTAMTTPGAATAGAASPTAPPDAAAPAGEAPAVPDGLVVEVTPANLQQALTRTVQVAGLLVLWSSGHPQTRQLVDTVARVAARQEGRVLVLTADLTGHPELLQAFQPLLVQAFGQPTVPATFGLLQGQPVPLFPGVADDAQVAEAVDQLLQAAVQNGITGRVDLGPLPGADEDDDELPPLHQAAYDAIERGDLTAAAAAYEEALAANDKDEDARLGLAQVHLMERTAGVDLAAARAAAAADPSDVEAAVVVADLDVLGGHVEDAFTRLLDLVRTSAGDERDRARTHLLELFAVVGAQDERVRKGRTALMSALF</sequence>
<evidence type="ECO:0000313" key="3">
    <source>
        <dbReference type="EMBL" id="MBM6400607.1"/>
    </source>
</evidence>
<evidence type="ECO:0000256" key="1">
    <source>
        <dbReference type="SAM" id="MobiDB-lite"/>
    </source>
</evidence>
<dbReference type="InterPro" id="IPR011990">
    <property type="entry name" value="TPR-like_helical_dom_sf"/>
</dbReference>
<name>A0ABS2CL38_9MICO</name>
<dbReference type="EMBL" id="JAFDVD010000009">
    <property type="protein sequence ID" value="MBM6400607.1"/>
    <property type="molecule type" value="Genomic_DNA"/>
</dbReference>
<dbReference type="InterPro" id="IPR036249">
    <property type="entry name" value="Thioredoxin-like_sf"/>
</dbReference>